<dbReference type="Gene3D" id="1.10.260.40">
    <property type="entry name" value="lambda repressor-like DNA-binding domains"/>
    <property type="match status" value="1"/>
</dbReference>
<evidence type="ECO:0000313" key="2">
    <source>
        <dbReference type="EMBL" id="GAA2624782.1"/>
    </source>
</evidence>
<dbReference type="InterPro" id="IPR001387">
    <property type="entry name" value="Cro/C1-type_HTH"/>
</dbReference>
<dbReference type="EMBL" id="BAAATD010000012">
    <property type="protein sequence ID" value="GAA2624782.1"/>
    <property type="molecule type" value="Genomic_DNA"/>
</dbReference>
<protein>
    <submittedName>
        <fullName evidence="2">Helix-turn-helix transcriptional regulator</fullName>
    </submittedName>
</protein>
<evidence type="ECO:0000313" key="3">
    <source>
        <dbReference type="Proteomes" id="UP001501509"/>
    </source>
</evidence>
<dbReference type="InterPro" id="IPR043917">
    <property type="entry name" value="DUF5753"/>
</dbReference>
<dbReference type="Proteomes" id="UP001501509">
    <property type="component" value="Unassembled WGS sequence"/>
</dbReference>
<keyword evidence="3" id="KW-1185">Reference proteome</keyword>
<dbReference type="PROSITE" id="PS50943">
    <property type="entry name" value="HTH_CROC1"/>
    <property type="match status" value="1"/>
</dbReference>
<reference evidence="2 3" key="1">
    <citation type="journal article" date="2019" name="Int. J. Syst. Evol. Microbiol.">
        <title>The Global Catalogue of Microorganisms (GCM) 10K type strain sequencing project: providing services to taxonomists for standard genome sequencing and annotation.</title>
        <authorList>
            <consortium name="The Broad Institute Genomics Platform"/>
            <consortium name="The Broad Institute Genome Sequencing Center for Infectious Disease"/>
            <person name="Wu L."/>
            <person name="Ma J."/>
        </authorList>
    </citation>
    <scope>NUCLEOTIDE SEQUENCE [LARGE SCALE GENOMIC DNA]</scope>
    <source>
        <strain evidence="2 3">JCM 6833</strain>
    </source>
</reference>
<dbReference type="SMART" id="SM00530">
    <property type="entry name" value="HTH_XRE"/>
    <property type="match status" value="1"/>
</dbReference>
<gene>
    <name evidence="2" type="ORF">GCM10010411_71630</name>
</gene>
<name>A0ABN3QEY1_9ACTN</name>
<dbReference type="CDD" id="cd00093">
    <property type="entry name" value="HTH_XRE"/>
    <property type="match status" value="1"/>
</dbReference>
<dbReference type="InterPro" id="IPR010982">
    <property type="entry name" value="Lambda_DNA-bd_dom_sf"/>
</dbReference>
<dbReference type="Pfam" id="PF19054">
    <property type="entry name" value="DUF5753"/>
    <property type="match status" value="1"/>
</dbReference>
<proteinExistence type="predicted"/>
<organism evidence="2 3">
    <name type="scientific">Actinomadura fulvescens</name>
    <dbReference type="NCBI Taxonomy" id="46160"/>
    <lineage>
        <taxon>Bacteria</taxon>
        <taxon>Bacillati</taxon>
        <taxon>Actinomycetota</taxon>
        <taxon>Actinomycetes</taxon>
        <taxon>Streptosporangiales</taxon>
        <taxon>Thermomonosporaceae</taxon>
        <taxon>Actinomadura</taxon>
    </lineage>
</organism>
<feature type="domain" description="HTH cro/C1-type" evidence="1">
    <location>
        <begin position="38"/>
        <end position="93"/>
    </location>
</feature>
<evidence type="ECO:0000259" key="1">
    <source>
        <dbReference type="PROSITE" id="PS50943"/>
    </source>
</evidence>
<sequence length="307" mass="34715">MSSQTFVRAVGRPVPKASQGMDLDLGPVVHSAILRSTLHRYRREADLTQEFVARHLEWSPSKVIRIEGGQSGIRKTDLEALLKLYGVTELREVERLLDLARSARERGWWHRYQGRLEPTFLSYLGYETGASFIREFQAAVIPPLLQIDEYADIIAGNQIDDGTDRALTVEVTRRRRETLAWRQRPPRRLYLLDEMSIRRHVGIRIDPGVMPRQPAHLAETVETDPSVMIRVVPVSSGAYAGMNGAFALLQFQDGLLDEVVYREGIGVLPAADRRVLGYREAFEAILEDALPAEDSLELITAVAEEMR</sequence>
<dbReference type="SUPFAM" id="SSF47413">
    <property type="entry name" value="lambda repressor-like DNA-binding domains"/>
    <property type="match status" value="1"/>
</dbReference>
<accession>A0ABN3QEY1</accession>
<comment type="caution">
    <text evidence="2">The sequence shown here is derived from an EMBL/GenBank/DDBJ whole genome shotgun (WGS) entry which is preliminary data.</text>
</comment>
<dbReference type="Pfam" id="PF13560">
    <property type="entry name" value="HTH_31"/>
    <property type="match status" value="1"/>
</dbReference>